<name>A0A1W1WZ33_9CLOT</name>
<accession>A0A1W1WZ33</accession>
<keyword evidence="2" id="KW-1185">Reference proteome</keyword>
<dbReference type="RefSeq" id="WP_084113376.1">
    <property type="nucleotide sequence ID" value="NZ_FWXH01000002.1"/>
</dbReference>
<dbReference type="Proteomes" id="UP000192468">
    <property type="component" value="Unassembled WGS sequence"/>
</dbReference>
<sequence length="132" mass="14633">MNTSNVTNSSDSIILQLKNLGLKLAQTGLTYALESVADYVLPKQTLAAMNADDTIVRRIKVEDLGYVDISMKFSESFKKNVLTDDPKVTYNTLIKDLRRQDDGDESEIIVKVTPENVNGGVSLINGFFTANW</sequence>
<dbReference type="AlphaFoldDB" id="A0A1W1WZ33"/>
<organism evidence="1 2">
    <name type="scientific">Clostridium acidisoli DSM 12555</name>
    <dbReference type="NCBI Taxonomy" id="1121291"/>
    <lineage>
        <taxon>Bacteria</taxon>
        <taxon>Bacillati</taxon>
        <taxon>Bacillota</taxon>
        <taxon>Clostridia</taxon>
        <taxon>Eubacteriales</taxon>
        <taxon>Clostridiaceae</taxon>
        <taxon>Clostridium</taxon>
    </lineage>
</organism>
<proteinExistence type="predicted"/>
<evidence type="ECO:0000313" key="2">
    <source>
        <dbReference type="Proteomes" id="UP000192468"/>
    </source>
</evidence>
<reference evidence="1 2" key="1">
    <citation type="submission" date="2017-04" db="EMBL/GenBank/DDBJ databases">
        <authorList>
            <person name="Afonso C.L."/>
            <person name="Miller P.J."/>
            <person name="Scott M.A."/>
            <person name="Spackman E."/>
            <person name="Goraichik I."/>
            <person name="Dimitrov K.M."/>
            <person name="Suarez D.L."/>
            <person name="Swayne D.E."/>
        </authorList>
    </citation>
    <scope>NUCLEOTIDE SEQUENCE [LARGE SCALE GENOMIC DNA]</scope>
    <source>
        <strain evidence="1 2">DSM 12555</strain>
    </source>
</reference>
<protein>
    <submittedName>
        <fullName evidence="1">Uncharacterized protein</fullName>
    </submittedName>
</protein>
<evidence type="ECO:0000313" key="1">
    <source>
        <dbReference type="EMBL" id="SMC16810.1"/>
    </source>
</evidence>
<dbReference type="EMBL" id="FWXH01000002">
    <property type="protein sequence ID" value="SMC16810.1"/>
    <property type="molecule type" value="Genomic_DNA"/>
</dbReference>
<gene>
    <name evidence="1" type="ORF">SAMN02745134_00159</name>
</gene>
<dbReference type="STRING" id="1121291.SAMN02745134_00159"/>